<comment type="caution">
    <text evidence="3">The sequence shown here is derived from an EMBL/GenBank/DDBJ whole genome shotgun (WGS) entry which is preliminary data.</text>
</comment>
<proteinExistence type="predicted"/>
<evidence type="ECO:0000259" key="1">
    <source>
        <dbReference type="Pfam" id="PF00534"/>
    </source>
</evidence>
<dbReference type="RefSeq" id="WP_210651403.1">
    <property type="nucleotide sequence ID" value="NZ_JAGKQQ010000001.1"/>
</dbReference>
<protein>
    <submittedName>
        <fullName evidence="3">Glycosyltransferase family 4 protein</fullName>
    </submittedName>
</protein>
<evidence type="ECO:0000259" key="2">
    <source>
        <dbReference type="Pfam" id="PF13579"/>
    </source>
</evidence>
<sequence length="442" mass="48773">MHVAQFVQRYPPALGGSEAYTARLCEYLAACGDGVSVWTSTAVELSEMWGREDTPSPTPPLNGEGLKTEERAEAAVFGSAPPSFLGKGAGGLGRLNLLRYPPLHFRGRRYVLKALSLLPLRRWQCFTTPCNPISLAMWQDAARYDGPLDAVHATAFPYSFPIACGLKLARRRGVPFLLTPFLHLGDPTDPIDHTRKQYTKPHLRWLLKQADRVFVQTRAERDAAVSLGVAEKKVVLQGLGVDASECTGGNRGSTRRGWGIGEGEAVVGHLANNSAEKGTVDLLLAAERAWARGHRFHVVLAGPEMPNFRTFWNTFGPKDRVTRLGTLTDEQKRDFFAGIDCFALPSRCDSFGLVLLEAWANEKPNLVYRAGGPAELVRHNIDGLQAACGDVTELAEHLGRLVTDANFRQALGDTGRSRVVREFQWSEKLELVRETIREVMTK</sequence>
<dbReference type="Pfam" id="PF13579">
    <property type="entry name" value="Glyco_trans_4_4"/>
    <property type="match status" value="1"/>
</dbReference>
<dbReference type="InterPro" id="IPR028098">
    <property type="entry name" value="Glyco_trans_4-like_N"/>
</dbReference>
<feature type="domain" description="Glycosyl transferase family 1" evidence="1">
    <location>
        <begin position="254"/>
        <end position="417"/>
    </location>
</feature>
<dbReference type="EMBL" id="JAGKQQ010000001">
    <property type="protein sequence ID" value="MBP3953703.1"/>
    <property type="molecule type" value="Genomic_DNA"/>
</dbReference>
<organism evidence="3 4">
    <name type="scientific">Gemmata palustris</name>
    <dbReference type="NCBI Taxonomy" id="2822762"/>
    <lineage>
        <taxon>Bacteria</taxon>
        <taxon>Pseudomonadati</taxon>
        <taxon>Planctomycetota</taxon>
        <taxon>Planctomycetia</taxon>
        <taxon>Gemmatales</taxon>
        <taxon>Gemmataceae</taxon>
        <taxon>Gemmata</taxon>
    </lineage>
</organism>
<dbReference type="InterPro" id="IPR001296">
    <property type="entry name" value="Glyco_trans_1"/>
</dbReference>
<reference evidence="3 4" key="1">
    <citation type="submission" date="2021-04" db="EMBL/GenBank/DDBJ databases">
        <authorList>
            <person name="Ivanova A."/>
        </authorList>
    </citation>
    <scope>NUCLEOTIDE SEQUENCE [LARGE SCALE GENOMIC DNA]</scope>
    <source>
        <strain evidence="3 4">G18</strain>
    </source>
</reference>
<dbReference type="InterPro" id="IPR050194">
    <property type="entry name" value="Glycosyltransferase_grp1"/>
</dbReference>
<keyword evidence="4" id="KW-1185">Reference proteome</keyword>
<accession>A0ABS5BJ28</accession>
<dbReference type="PANTHER" id="PTHR45947">
    <property type="entry name" value="SULFOQUINOVOSYL TRANSFERASE SQD2"/>
    <property type="match status" value="1"/>
</dbReference>
<gene>
    <name evidence="3" type="ORF">J8F10_00105</name>
</gene>
<dbReference type="Proteomes" id="UP000676565">
    <property type="component" value="Unassembled WGS sequence"/>
</dbReference>
<dbReference type="SUPFAM" id="SSF53756">
    <property type="entry name" value="UDP-Glycosyltransferase/glycogen phosphorylase"/>
    <property type="match status" value="1"/>
</dbReference>
<dbReference type="PANTHER" id="PTHR45947:SF3">
    <property type="entry name" value="SULFOQUINOVOSYL TRANSFERASE SQD2"/>
    <property type="match status" value="1"/>
</dbReference>
<dbReference type="CDD" id="cd03801">
    <property type="entry name" value="GT4_PimA-like"/>
    <property type="match status" value="1"/>
</dbReference>
<evidence type="ECO:0000313" key="4">
    <source>
        <dbReference type="Proteomes" id="UP000676565"/>
    </source>
</evidence>
<evidence type="ECO:0000313" key="3">
    <source>
        <dbReference type="EMBL" id="MBP3953703.1"/>
    </source>
</evidence>
<name>A0ABS5BJ28_9BACT</name>
<dbReference type="Pfam" id="PF00534">
    <property type="entry name" value="Glycos_transf_1"/>
    <property type="match status" value="1"/>
</dbReference>
<dbReference type="Gene3D" id="3.40.50.2000">
    <property type="entry name" value="Glycogen Phosphorylase B"/>
    <property type="match status" value="2"/>
</dbReference>
<feature type="domain" description="Glycosyltransferase subfamily 4-like N-terminal" evidence="2">
    <location>
        <begin position="15"/>
        <end position="236"/>
    </location>
</feature>